<evidence type="ECO:0000259" key="2">
    <source>
        <dbReference type="Pfam" id="PF01734"/>
    </source>
</evidence>
<protein>
    <recommendedName>
        <fullName evidence="2">PNPLA domain-containing protein</fullName>
    </recommendedName>
</protein>
<dbReference type="PANTHER" id="PTHR12406">
    <property type="entry name" value="CALCIUM-INDEPENDENT PHOSPHOLIPASE A2 IPLA2 -RELATED"/>
    <property type="match status" value="1"/>
</dbReference>
<organism evidence="3">
    <name type="scientific">viral metagenome</name>
    <dbReference type="NCBI Taxonomy" id="1070528"/>
    <lineage>
        <taxon>unclassified sequences</taxon>
        <taxon>metagenomes</taxon>
        <taxon>organismal metagenomes</taxon>
    </lineage>
</organism>
<dbReference type="GO" id="GO:0019433">
    <property type="term" value="P:triglyceride catabolic process"/>
    <property type="evidence" value="ECO:0007669"/>
    <property type="project" value="TreeGrafter"/>
</dbReference>
<dbReference type="Gene3D" id="3.40.1090.10">
    <property type="entry name" value="Cytosolic phospholipase A2 catalytic domain"/>
    <property type="match status" value="1"/>
</dbReference>
<evidence type="ECO:0000313" key="3">
    <source>
        <dbReference type="EMBL" id="QHT13985.1"/>
    </source>
</evidence>
<evidence type="ECO:0000256" key="1">
    <source>
        <dbReference type="ARBA" id="ARBA00023098"/>
    </source>
</evidence>
<dbReference type="GO" id="GO:0005737">
    <property type="term" value="C:cytoplasm"/>
    <property type="evidence" value="ECO:0007669"/>
    <property type="project" value="TreeGrafter"/>
</dbReference>
<dbReference type="InterPro" id="IPR002641">
    <property type="entry name" value="PNPLA_dom"/>
</dbReference>
<dbReference type="InterPro" id="IPR033562">
    <property type="entry name" value="PLPL"/>
</dbReference>
<dbReference type="PANTHER" id="PTHR12406:SF7">
    <property type="entry name" value="PATATIN-LIKE PHOSPHOLIPASE DOMAIN-CONTAINING PROTEIN 4"/>
    <property type="match status" value="1"/>
</dbReference>
<accession>A0A6C0DEH5</accession>
<feature type="domain" description="PNPLA" evidence="2">
    <location>
        <begin position="72"/>
        <end position="156"/>
    </location>
</feature>
<dbReference type="GO" id="GO:0004806">
    <property type="term" value="F:triacylglycerol lipase activity"/>
    <property type="evidence" value="ECO:0007669"/>
    <property type="project" value="TreeGrafter"/>
</dbReference>
<dbReference type="GO" id="GO:0016020">
    <property type="term" value="C:membrane"/>
    <property type="evidence" value="ECO:0007669"/>
    <property type="project" value="TreeGrafter"/>
</dbReference>
<proteinExistence type="predicted"/>
<reference evidence="3" key="1">
    <citation type="journal article" date="2020" name="Nature">
        <title>Giant virus diversity and host interactions through global metagenomics.</title>
        <authorList>
            <person name="Schulz F."/>
            <person name="Roux S."/>
            <person name="Paez-Espino D."/>
            <person name="Jungbluth S."/>
            <person name="Walsh D.A."/>
            <person name="Denef V.J."/>
            <person name="McMahon K.D."/>
            <person name="Konstantinidis K.T."/>
            <person name="Eloe-Fadrosh E.A."/>
            <person name="Kyrpides N.C."/>
            <person name="Woyke T."/>
        </authorList>
    </citation>
    <scope>NUCLEOTIDE SEQUENCE</scope>
    <source>
        <strain evidence="3">GVMAG-M-3300023174-134</strain>
    </source>
</reference>
<name>A0A6C0DEH5_9ZZZZ</name>
<sequence>MYYIIPYSLVLLLLIMKNSNVFTYNLYLRSSIKKATNHFVSKQQMSINKTKLFNSVNIHNNDDFLKDKKIISLSPGGYKGFYVLGICKFIKENYELDNYVFSGASAGAWNSLMLCFKHDMNDIIKLILNSNLEKSSSIHEIEKSIKNIILNKYTADDFDLNRLYVGVTIIDNYKTNTTIYNNFENLEDALNSCIASSHIPLVTGGLTNFYRNLLTFDGGFSKYPYLNTSKSVLHIHPNMWNHFSNTTGKFNITDYTTLFSKSKYPFHEMIHNGYIDSKKNKDKLDRAFTE</sequence>
<dbReference type="Pfam" id="PF01734">
    <property type="entry name" value="Patatin"/>
    <property type="match status" value="1"/>
</dbReference>
<dbReference type="InterPro" id="IPR016035">
    <property type="entry name" value="Acyl_Trfase/lysoPLipase"/>
</dbReference>
<keyword evidence="1" id="KW-0443">Lipid metabolism</keyword>
<dbReference type="AlphaFoldDB" id="A0A6C0DEH5"/>
<dbReference type="SUPFAM" id="SSF52151">
    <property type="entry name" value="FabD/lysophospholipase-like"/>
    <property type="match status" value="1"/>
</dbReference>
<dbReference type="GO" id="GO:0005811">
    <property type="term" value="C:lipid droplet"/>
    <property type="evidence" value="ECO:0007669"/>
    <property type="project" value="TreeGrafter"/>
</dbReference>
<dbReference type="GO" id="GO:0055088">
    <property type="term" value="P:lipid homeostasis"/>
    <property type="evidence" value="ECO:0007669"/>
    <property type="project" value="TreeGrafter"/>
</dbReference>
<dbReference type="EMBL" id="MN739578">
    <property type="protein sequence ID" value="QHT13985.1"/>
    <property type="molecule type" value="Genomic_DNA"/>
</dbReference>